<organism evidence="2 3">
    <name type="scientific">Christiangramia sediminicola</name>
    <dbReference type="NCBI Taxonomy" id="3073267"/>
    <lineage>
        <taxon>Bacteria</taxon>
        <taxon>Pseudomonadati</taxon>
        <taxon>Bacteroidota</taxon>
        <taxon>Flavobacteriia</taxon>
        <taxon>Flavobacteriales</taxon>
        <taxon>Flavobacteriaceae</taxon>
        <taxon>Christiangramia</taxon>
    </lineage>
</organism>
<name>A0ABU1ELN1_9FLAO</name>
<feature type="domain" description="DUF4296" evidence="1">
    <location>
        <begin position="17"/>
        <end position="98"/>
    </location>
</feature>
<dbReference type="Pfam" id="PF14129">
    <property type="entry name" value="DUF4296"/>
    <property type="match status" value="1"/>
</dbReference>
<proteinExistence type="predicted"/>
<evidence type="ECO:0000313" key="2">
    <source>
        <dbReference type="EMBL" id="MDR5589291.1"/>
    </source>
</evidence>
<dbReference type="Proteomes" id="UP001257234">
    <property type="component" value="Unassembled WGS sequence"/>
</dbReference>
<reference evidence="3" key="1">
    <citation type="submission" date="2023-07" db="EMBL/GenBank/DDBJ databases">
        <title>Christiangramia sp. SM2212., a novel bacterium of the family Flavobacteriaceae isolated from the sea sediment.</title>
        <authorList>
            <person name="Wang J."/>
            <person name="Zhang X."/>
        </authorList>
    </citation>
    <scope>NUCLEOTIDE SEQUENCE [LARGE SCALE GENOMIC DNA]</scope>
    <source>
        <strain evidence="3">SM2212</strain>
    </source>
</reference>
<evidence type="ECO:0000313" key="3">
    <source>
        <dbReference type="Proteomes" id="UP001257234"/>
    </source>
</evidence>
<dbReference type="EMBL" id="JAVJIU010000001">
    <property type="protein sequence ID" value="MDR5589291.1"/>
    <property type="molecule type" value="Genomic_DNA"/>
</dbReference>
<protein>
    <submittedName>
        <fullName evidence="2">DUF4296 domain-containing protein</fullName>
    </submittedName>
</protein>
<sequence length="172" mass="19817">MLILSVSCQDLKKSEKPSDLIPEAKMIDVLTEISLLHAARNYNKQKLEATGLNPDSYIYEKFGIDSLQFERSSSWYSENYTQYEGIYDSVKARIQVMKSKLDSLRDIEVKIEDSIMKAQKDSLQLIDSLKQNPRLRDSIRLDSIKRREIEKLNKKELDSLIPPAVSTETDSI</sequence>
<accession>A0ABU1ELN1</accession>
<evidence type="ECO:0000259" key="1">
    <source>
        <dbReference type="Pfam" id="PF14129"/>
    </source>
</evidence>
<dbReference type="RefSeq" id="WP_309560186.1">
    <property type="nucleotide sequence ID" value="NZ_JAVJIU010000001.1"/>
</dbReference>
<gene>
    <name evidence="2" type="ORF">RE431_01470</name>
</gene>
<dbReference type="InterPro" id="IPR025381">
    <property type="entry name" value="DUF4296"/>
</dbReference>
<comment type="caution">
    <text evidence="2">The sequence shown here is derived from an EMBL/GenBank/DDBJ whole genome shotgun (WGS) entry which is preliminary data.</text>
</comment>
<keyword evidence="3" id="KW-1185">Reference proteome</keyword>